<evidence type="ECO:0000313" key="1">
    <source>
        <dbReference type="EMBL" id="CAB4688168.1"/>
    </source>
</evidence>
<reference evidence="1" key="1">
    <citation type="submission" date="2020-05" db="EMBL/GenBank/DDBJ databases">
        <authorList>
            <person name="Chiriac C."/>
            <person name="Salcher M."/>
            <person name="Ghai R."/>
            <person name="Kavagutti S V."/>
        </authorList>
    </citation>
    <scope>NUCLEOTIDE SEQUENCE</scope>
</reference>
<name>A0A6J6NTZ3_9ZZZZ</name>
<organism evidence="1">
    <name type="scientific">freshwater metagenome</name>
    <dbReference type="NCBI Taxonomy" id="449393"/>
    <lineage>
        <taxon>unclassified sequences</taxon>
        <taxon>metagenomes</taxon>
        <taxon>ecological metagenomes</taxon>
    </lineage>
</organism>
<proteinExistence type="predicted"/>
<dbReference type="EMBL" id="CAEZXO010000003">
    <property type="protein sequence ID" value="CAB4688168.1"/>
    <property type="molecule type" value="Genomic_DNA"/>
</dbReference>
<accession>A0A6J6NTZ3</accession>
<sequence length="149" mass="16792">MARIAGATGIKIWKSLAERLELLRLSRISSAAESVEFLRHLLELAKDLLEAERADDEGRINEIKVIDPRKGALTQIFEEFKPQGVPVVIESVVEKVDSLVQPVRGTGWQTSHPGDRMVRQELRLILKNSGLPPAGDLFDRAYAYIRENY</sequence>
<dbReference type="AlphaFoldDB" id="A0A6J6NTZ3"/>
<protein>
    <submittedName>
        <fullName evidence="1">Unannotated protein</fullName>
    </submittedName>
</protein>
<gene>
    <name evidence="1" type="ORF">UFOPK2510_00480</name>
</gene>